<evidence type="ECO:0000259" key="5">
    <source>
        <dbReference type="PROSITE" id="PS50887"/>
    </source>
</evidence>
<dbReference type="Proteomes" id="UP001162880">
    <property type="component" value="Unassembled WGS sequence"/>
</dbReference>
<dbReference type="CDD" id="cd01948">
    <property type="entry name" value="EAL"/>
    <property type="match status" value="1"/>
</dbReference>
<dbReference type="InterPro" id="IPR052155">
    <property type="entry name" value="Biofilm_reg_signaling"/>
</dbReference>
<dbReference type="SUPFAM" id="SSF55073">
    <property type="entry name" value="Nucleotide cyclase"/>
    <property type="match status" value="1"/>
</dbReference>
<accession>A0ABT0B1N8</accession>
<evidence type="ECO:0000259" key="4">
    <source>
        <dbReference type="PROSITE" id="PS50883"/>
    </source>
</evidence>
<dbReference type="InterPro" id="IPR000160">
    <property type="entry name" value="GGDEF_dom"/>
</dbReference>
<organism evidence="7 8">
    <name type="scientific">Novosphingobium album</name>
    <name type="common">ex Hu et al. 2023</name>
    <dbReference type="NCBI Taxonomy" id="2930093"/>
    <lineage>
        <taxon>Bacteria</taxon>
        <taxon>Pseudomonadati</taxon>
        <taxon>Pseudomonadota</taxon>
        <taxon>Alphaproteobacteria</taxon>
        <taxon>Sphingomonadales</taxon>
        <taxon>Sphingomonadaceae</taxon>
        <taxon>Novosphingobium</taxon>
    </lineage>
</organism>
<evidence type="ECO:0000259" key="6">
    <source>
        <dbReference type="PROSITE" id="PS50924"/>
    </source>
</evidence>
<evidence type="ECO:0000313" key="7">
    <source>
        <dbReference type="EMBL" id="MCJ2178830.1"/>
    </source>
</evidence>
<dbReference type="PROSITE" id="PS50113">
    <property type="entry name" value="PAC"/>
    <property type="match status" value="1"/>
</dbReference>
<dbReference type="EMBL" id="JALHLE010000011">
    <property type="protein sequence ID" value="MCJ2178830.1"/>
    <property type="molecule type" value="Genomic_DNA"/>
</dbReference>
<dbReference type="Pfam" id="PF00563">
    <property type="entry name" value="EAL"/>
    <property type="match status" value="1"/>
</dbReference>
<dbReference type="Pfam" id="PF00990">
    <property type="entry name" value="GGDEF"/>
    <property type="match status" value="1"/>
</dbReference>
<evidence type="ECO:0000313" key="8">
    <source>
        <dbReference type="Proteomes" id="UP001162880"/>
    </source>
</evidence>
<dbReference type="InterPro" id="IPR000700">
    <property type="entry name" value="PAS-assoc_C"/>
</dbReference>
<dbReference type="SUPFAM" id="SSF55785">
    <property type="entry name" value="PYP-like sensor domain (PAS domain)"/>
    <property type="match status" value="2"/>
</dbReference>
<dbReference type="NCBIfam" id="TIGR00254">
    <property type="entry name" value="GGDEF"/>
    <property type="match status" value="1"/>
</dbReference>
<dbReference type="SMART" id="SM00091">
    <property type="entry name" value="PAS"/>
    <property type="match status" value="2"/>
</dbReference>
<dbReference type="InterPro" id="IPR013767">
    <property type="entry name" value="PAS_fold"/>
</dbReference>
<sequence length="935" mass="101745">MGDSHANPLAELYLCISQEHRPGMVLLALAAATLASACAVSCWRQARNRRGVPSYTWTVLSGLTLGTGAWSAHQIAFLGYLPGSPFTFDFPITLASLVLVLTSGVTCMLLLLHLPSRGGVLTASLLFGGGIAVMHYTGIAAVQMPAQIHWDPEYVTTSIILGVFFGLPAFSLTSRFHGKLTASIGVLFFSLLITATYATGMTALQPVPARAMPHAMSMSPANLAVWIGLVTMGLFVLGLLVALSNYKALTALAKSERQLSFLVNNSSDYAICMLDRDGCISQWNTGAQQLTGYSAEDAVGMPMARLFTPEDCTGGLPAQVLKIAAETGICKGMWDSRRRDGTRFSVEGTIEKVCDDKGQHIGFSAITHDVTRIRQAQALAAETSRQLDTALENMHEGLCLFDAEERVVLCNQRFRELWNLTEADTVPGTPLGRLIVAGFMNTGGPQRAAEQLWEFRQIIDDALGEERASPVMTELDGSRVISMANSPLADGGWVTTCTDITEQRRSEATIEHMAFHDAMTGLPNRARYHRRLDHAIEKAAERGTHIAAIAIDLDRFKEINDTYGHAAGDEALQAIAGRLTSVMGDGEVTARLGGDEFAAAKSFNDRAELDEFLTRLTDAFVAPVTIQARSLSLATSLGVAVYPRDGEDRETLLNNADLALQRTKSSIGLTVCFFEPDMDESARARRQLASDLRHAVPSGELRLLYQPQRSLKTGEISGYEALLRWHHPKRGLISPTEFIPLAEETGDIFAIGDWVLQEACAEARHWPETLKVAVNLSPVQFLQDGLIERFRAILLQTGLSPNRLELEVTESAIITDKLRALHYLRQFKAMGVSVAIDDFGTGHSSLDTLHAFPFDKIKIDKSFLLRAETSHQALAIIRTVLSLGRSLSIPVLAEGVETQGQLQVLESEGCDEAQGYYFGRPAAAPSLDLPDAVNF</sequence>
<feature type="transmembrane region" description="Helical" evidence="1">
    <location>
        <begin position="119"/>
        <end position="142"/>
    </location>
</feature>
<dbReference type="Gene3D" id="3.20.20.450">
    <property type="entry name" value="EAL domain"/>
    <property type="match status" value="1"/>
</dbReference>
<dbReference type="NCBIfam" id="TIGR00229">
    <property type="entry name" value="sensory_box"/>
    <property type="match status" value="1"/>
</dbReference>
<dbReference type="InterPro" id="IPR000014">
    <property type="entry name" value="PAS"/>
</dbReference>
<protein>
    <submittedName>
        <fullName evidence="7">EAL domain-containing protein</fullName>
    </submittedName>
</protein>
<dbReference type="RefSeq" id="WP_243993234.1">
    <property type="nucleotide sequence ID" value="NZ_JALHLE010000011.1"/>
</dbReference>
<keyword evidence="1" id="KW-1133">Transmembrane helix</keyword>
<dbReference type="InterPro" id="IPR005330">
    <property type="entry name" value="MHYT_dom"/>
</dbReference>
<dbReference type="Gene3D" id="3.30.450.20">
    <property type="entry name" value="PAS domain"/>
    <property type="match status" value="2"/>
</dbReference>
<feature type="transmembrane region" description="Helical" evidence="1">
    <location>
        <begin position="23"/>
        <end position="43"/>
    </location>
</feature>
<name>A0ABT0B1N8_9SPHN</name>
<keyword evidence="1" id="KW-0472">Membrane</keyword>
<dbReference type="InterPro" id="IPR001633">
    <property type="entry name" value="EAL_dom"/>
</dbReference>
<feature type="transmembrane region" description="Helical" evidence="1">
    <location>
        <begin position="223"/>
        <end position="243"/>
    </location>
</feature>
<dbReference type="SMART" id="SM00267">
    <property type="entry name" value="GGDEF"/>
    <property type="match status" value="1"/>
</dbReference>
<dbReference type="Pfam" id="PF00989">
    <property type="entry name" value="PAS"/>
    <property type="match status" value="1"/>
</dbReference>
<dbReference type="Gene3D" id="3.30.70.270">
    <property type="match status" value="1"/>
</dbReference>
<dbReference type="SMART" id="SM00052">
    <property type="entry name" value="EAL"/>
    <property type="match status" value="1"/>
</dbReference>
<feature type="transmembrane region" description="Helical" evidence="1">
    <location>
        <begin position="154"/>
        <end position="172"/>
    </location>
</feature>
<feature type="transmembrane region" description="Helical" evidence="1">
    <location>
        <begin position="184"/>
        <end position="203"/>
    </location>
</feature>
<feature type="domain" description="GGDEF" evidence="5">
    <location>
        <begin position="544"/>
        <end position="676"/>
    </location>
</feature>
<feature type="domain" description="PAS" evidence="2">
    <location>
        <begin position="255"/>
        <end position="311"/>
    </location>
</feature>
<reference evidence="7" key="1">
    <citation type="submission" date="2022-03" db="EMBL/GenBank/DDBJ databases">
        <title>Identification of a novel bacterium isolated from mangrove sediments.</title>
        <authorList>
            <person name="Pan X."/>
        </authorList>
    </citation>
    <scope>NUCLEOTIDE SEQUENCE</scope>
    <source>
        <strain evidence="7">B2580</strain>
    </source>
</reference>
<keyword evidence="1" id="KW-0812">Transmembrane</keyword>
<comment type="caution">
    <text evidence="7">The sequence shown here is derived from an EMBL/GenBank/DDBJ whole genome shotgun (WGS) entry which is preliminary data.</text>
</comment>
<dbReference type="PANTHER" id="PTHR44757:SF2">
    <property type="entry name" value="BIOFILM ARCHITECTURE MAINTENANCE PROTEIN MBAA"/>
    <property type="match status" value="1"/>
</dbReference>
<dbReference type="Pfam" id="PF03707">
    <property type="entry name" value="MHYT"/>
    <property type="match status" value="1"/>
</dbReference>
<dbReference type="PANTHER" id="PTHR44757">
    <property type="entry name" value="DIGUANYLATE CYCLASE DGCP"/>
    <property type="match status" value="1"/>
</dbReference>
<dbReference type="PROSITE" id="PS50924">
    <property type="entry name" value="MHYT"/>
    <property type="match status" value="1"/>
</dbReference>
<dbReference type="CDD" id="cd00130">
    <property type="entry name" value="PAS"/>
    <property type="match status" value="1"/>
</dbReference>
<dbReference type="InterPro" id="IPR029787">
    <property type="entry name" value="Nucleotide_cyclase"/>
</dbReference>
<dbReference type="PROSITE" id="PS50887">
    <property type="entry name" value="GGDEF"/>
    <property type="match status" value="1"/>
</dbReference>
<dbReference type="CDD" id="cd01949">
    <property type="entry name" value="GGDEF"/>
    <property type="match status" value="1"/>
</dbReference>
<feature type="transmembrane region" description="Helical" evidence="1">
    <location>
        <begin position="92"/>
        <end position="112"/>
    </location>
</feature>
<keyword evidence="8" id="KW-1185">Reference proteome</keyword>
<gene>
    <name evidence="7" type="ORF">MTR64_09670</name>
</gene>
<dbReference type="InterPro" id="IPR035965">
    <property type="entry name" value="PAS-like_dom_sf"/>
</dbReference>
<feature type="domain" description="MHYT" evidence="6">
    <location>
        <begin position="20"/>
        <end position="207"/>
    </location>
</feature>
<dbReference type="InterPro" id="IPR043128">
    <property type="entry name" value="Rev_trsase/Diguanyl_cyclase"/>
</dbReference>
<feature type="domain" description="EAL" evidence="4">
    <location>
        <begin position="685"/>
        <end position="935"/>
    </location>
</feature>
<dbReference type="PROSITE" id="PS50112">
    <property type="entry name" value="PAS"/>
    <property type="match status" value="1"/>
</dbReference>
<dbReference type="SUPFAM" id="SSF141868">
    <property type="entry name" value="EAL domain-like"/>
    <property type="match status" value="1"/>
</dbReference>
<dbReference type="InterPro" id="IPR035919">
    <property type="entry name" value="EAL_sf"/>
</dbReference>
<feature type="domain" description="PAC" evidence="3">
    <location>
        <begin position="323"/>
        <end position="382"/>
    </location>
</feature>
<evidence type="ECO:0000259" key="3">
    <source>
        <dbReference type="PROSITE" id="PS50113"/>
    </source>
</evidence>
<evidence type="ECO:0000256" key="1">
    <source>
        <dbReference type="PROSITE-ProRule" id="PRU00244"/>
    </source>
</evidence>
<dbReference type="Pfam" id="PF12860">
    <property type="entry name" value="PAS_7"/>
    <property type="match status" value="1"/>
</dbReference>
<evidence type="ECO:0000259" key="2">
    <source>
        <dbReference type="PROSITE" id="PS50112"/>
    </source>
</evidence>
<proteinExistence type="predicted"/>
<dbReference type="PROSITE" id="PS50883">
    <property type="entry name" value="EAL"/>
    <property type="match status" value="1"/>
</dbReference>
<feature type="transmembrane region" description="Helical" evidence="1">
    <location>
        <begin position="55"/>
        <end position="80"/>
    </location>
</feature>